<name>A0A4S8L5F3_DENBC</name>
<keyword evidence="2" id="KW-1185">Reference proteome</keyword>
<protein>
    <recommendedName>
        <fullName evidence="3">Thioester reductase (TE) domain-containing protein</fullName>
    </recommendedName>
</protein>
<accession>A0A4S8L5F3</accession>
<dbReference type="OrthoDB" id="429813at2759"/>
<evidence type="ECO:0000313" key="1">
    <source>
        <dbReference type="EMBL" id="THU83583.1"/>
    </source>
</evidence>
<dbReference type="Gene3D" id="3.40.50.720">
    <property type="entry name" value="NAD(P)-binding Rossmann-like Domain"/>
    <property type="match status" value="1"/>
</dbReference>
<evidence type="ECO:0000313" key="2">
    <source>
        <dbReference type="Proteomes" id="UP000297245"/>
    </source>
</evidence>
<gene>
    <name evidence="1" type="ORF">K435DRAFT_971493</name>
</gene>
<dbReference type="AlphaFoldDB" id="A0A4S8L5F3"/>
<reference evidence="1 2" key="1">
    <citation type="journal article" date="2019" name="Nat. Ecol. Evol.">
        <title>Megaphylogeny resolves global patterns of mushroom evolution.</title>
        <authorList>
            <person name="Varga T."/>
            <person name="Krizsan K."/>
            <person name="Foldi C."/>
            <person name="Dima B."/>
            <person name="Sanchez-Garcia M."/>
            <person name="Sanchez-Ramirez S."/>
            <person name="Szollosi G.J."/>
            <person name="Szarkandi J.G."/>
            <person name="Papp V."/>
            <person name="Albert L."/>
            <person name="Andreopoulos W."/>
            <person name="Angelini C."/>
            <person name="Antonin V."/>
            <person name="Barry K.W."/>
            <person name="Bougher N.L."/>
            <person name="Buchanan P."/>
            <person name="Buyck B."/>
            <person name="Bense V."/>
            <person name="Catcheside P."/>
            <person name="Chovatia M."/>
            <person name="Cooper J."/>
            <person name="Damon W."/>
            <person name="Desjardin D."/>
            <person name="Finy P."/>
            <person name="Geml J."/>
            <person name="Haridas S."/>
            <person name="Hughes K."/>
            <person name="Justo A."/>
            <person name="Karasinski D."/>
            <person name="Kautmanova I."/>
            <person name="Kiss B."/>
            <person name="Kocsube S."/>
            <person name="Kotiranta H."/>
            <person name="LaButti K.M."/>
            <person name="Lechner B.E."/>
            <person name="Liimatainen K."/>
            <person name="Lipzen A."/>
            <person name="Lukacs Z."/>
            <person name="Mihaltcheva S."/>
            <person name="Morgado L.N."/>
            <person name="Niskanen T."/>
            <person name="Noordeloos M.E."/>
            <person name="Ohm R.A."/>
            <person name="Ortiz-Santana B."/>
            <person name="Ovrebo C."/>
            <person name="Racz N."/>
            <person name="Riley R."/>
            <person name="Savchenko A."/>
            <person name="Shiryaev A."/>
            <person name="Soop K."/>
            <person name="Spirin V."/>
            <person name="Szebenyi C."/>
            <person name="Tomsovsky M."/>
            <person name="Tulloss R.E."/>
            <person name="Uehling J."/>
            <person name="Grigoriev I.V."/>
            <person name="Vagvolgyi C."/>
            <person name="Papp T."/>
            <person name="Martin F.M."/>
            <person name="Miettinen O."/>
            <person name="Hibbett D.S."/>
            <person name="Nagy L.G."/>
        </authorList>
    </citation>
    <scope>NUCLEOTIDE SEQUENCE [LARGE SCALE GENOMIC DNA]</scope>
    <source>
        <strain evidence="1 2">CBS 962.96</strain>
    </source>
</reference>
<dbReference type="Proteomes" id="UP000297245">
    <property type="component" value="Unassembled WGS sequence"/>
</dbReference>
<evidence type="ECO:0008006" key="3">
    <source>
        <dbReference type="Google" id="ProtNLM"/>
    </source>
</evidence>
<organism evidence="1 2">
    <name type="scientific">Dendrothele bispora (strain CBS 962.96)</name>
    <dbReference type="NCBI Taxonomy" id="1314807"/>
    <lineage>
        <taxon>Eukaryota</taxon>
        <taxon>Fungi</taxon>
        <taxon>Dikarya</taxon>
        <taxon>Basidiomycota</taxon>
        <taxon>Agaricomycotina</taxon>
        <taxon>Agaricomycetes</taxon>
        <taxon>Agaricomycetidae</taxon>
        <taxon>Agaricales</taxon>
        <taxon>Agaricales incertae sedis</taxon>
        <taxon>Dendrothele</taxon>
    </lineage>
</organism>
<sequence>MCSREQPGQEQSTYVLSVPSMVEAWSRTPVHIDWLISRTAVFYGGGPLDIDAGNHLSKQGVPLQVCCAYGLGFEIYGRPCSYHTLFACFYQFRWYLPSPFPESPVSPKSLPLVATLKANGSLNRLSKMLCPQWDSVIVRLGQTCGSPNGSWNRKEWIPALVRTDLVARAFRDFLDAPDAETQGNPSFVHLIHPRPVRWSTLAQTIGSKLNVDVVPFATWLKKLEEVEKKDKNANQVGEANGRN</sequence>
<dbReference type="EMBL" id="ML179653">
    <property type="protein sequence ID" value="THU83583.1"/>
    <property type="molecule type" value="Genomic_DNA"/>
</dbReference>
<proteinExistence type="predicted"/>